<dbReference type="HOGENOM" id="CLU_044063_2_0_5"/>
<evidence type="ECO:0000256" key="7">
    <source>
        <dbReference type="ARBA" id="ARBA00049442"/>
    </source>
</evidence>
<name>A0A068TCZ3_NEOGA</name>
<dbReference type="GO" id="GO:0009073">
    <property type="term" value="P:aromatic amino acid family biosynthetic process"/>
    <property type="evidence" value="ECO:0007669"/>
    <property type="project" value="UniProtKB-KW"/>
</dbReference>
<dbReference type="SUPFAM" id="SSF51735">
    <property type="entry name" value="NAD(P)-binding Rossmann-fold domains"/>
    <property type="match status" value="1"/>
</dbReference>
<feature type="binding site" evidence="8">
    <location>
        <position position="255"/>
    </location>
    <ligand>
        <name>shikimate</name>
        <dbReference type="ChEBI" id="CHEBI:36208"/>
    </ligand>
</feature>
<dbReference type="AlphaFoldDB" id="A0A068TCZ3"/>
<dbReference type="InterPro" id="IPR046346">
    <property type="entry name" value="Aminoacid_DH-like_N_sf"/>
</dbReference>
<dbReference type="GO" id="GO:0050661">
    <property type="term" value="F:NADP binding"/>
    <property type="evidence" value="ECO:0007669"/>
    <property type="project" value="InterPro"/>
</dbReference>
<feature type="domain" description="Shikimate dehydrogenase substrate binding N-terminal" evidence="10">
    <location>
        <begin position="14"/>
        <end position="98"/>
    </location>
</feature>
<dbReference type="Pfam" id="PF18317">
    <property type="entry name" value="SDH_C"/>
    <property type="match status" value="1"/>
</dbReference>
<dbReference type="GO" id="GO:0019632">
    <property type="term" value="P:shikimate metabolic process"/>
    <property type="evidence" value="ECO:0007669"/>
    <property type="project" value="InterPro"/>
</dbReference>
<organism evidence="12 13">
    <name type="scientific">Neorhizobium galegae bv. officinalis bv. officinalis str. HAMBI 1141</name>
    <dbReference type="NCBI Taxonomy" id="1028801"/>
    <lineage>
        <taxon>Bacteria</taxon>
        <taxon>Pseudomonadati</taxon>
        <taxon>Pseudomonadota</taxon>
        <taxon>Alphaproteobacteria</taxon>
        <taxon>Hyphomicrobiales</taxon>
        <taxon>Rhizobiaceae</taxon>
        <taxon>Rhizobium/Agrobacterium group</taxon>
        <taxon>Neorhizobium</taxon>
    </lineage>
</organism>
<feature type="binding site" evidence="8">
    <location>
        <position position="225"/>
    </location>
    <ligand>
        <name>NADP(+)</name>
        <dbReference type="ChEBI" id="CHEBI:58349"/>
    </ligand>
</feature>
<feature type="active site" description="Proton acceptor" evidence="8">
    <location>
        <position position="75"/>
    </location>
</feature>
<feature type="binding site" evidence="8">
    <location>
        <begin position="22"/>
        <end position="24"/>
    </location>
    <ligand>
        <name>shikimate</name>
        <dbReference type="ChEBI" id="CHEBI:36208"/>
    </ligand>
</feature>
<comment type="similarity">
    <text evidence="8">Belongs to the shikimate dehydrogenase family.</text>
</comment>
<dbReference type="InterPro" id="IPR013708">
    <property type="entry name" value="Shikimate_DH-bd_N"/>
</dbReference>
<dbReference type="Pfam" id="PF01488">
    <property type="entry name" value="Shikimate_DH"/>
    <property type="match status" value="1"/>
</dbReference>
<sequence>MADSRETFLVNAFVTGWPVKHSRSPLIHGHWLRQFGIAGSYTAEAVTEADFPAFIQSLKDGSSGFRGGNVTIPHKELAFKLADRPDDLAEELGASNTLWMEDGLLHATNTDGHGFTANLDDRHSGWDKIGRAVILGAGGASRAVIQAIRDRGVSEIHVVNRTVSRAEELADRFGSKVHAHPVEALDEVMSGAGLFVNTTSLGMDGSEALKIDFSPLASGAVVTDIVYVPLKTPLLTQAEEQGFATVDGLGMLLHQAVPGFEKWFGRRPVVDKTLRDLVIADMENHG</sequence>
<dbReference type="NCBIfam" id="NF001312">
    <property type="entry name" value="PRK00258.1-4"/>
    <property type="match status" value="1"/>
</dbReference>
<comment type="pathway">
    <text evidence="1 8">Metabolic intermediate biosynthesis; chorismate biosynthesis; chorismate from D-erythrose 4-phosphate and phosphoenolpyruvate: step 4/7.</text>
</comment>
<keyword evidence="5 8" id="KW-0560">Oxidoreductase</keyword>
<feature type="domain" description="SDH C-terminal" evidence="11">
    <location>
        <begin position="248"/>
        <end position="268"/>
    </location>
</feature>
<dbReference type="RefSeq" id="WP_038547363.1">
    <property type="nucleotide sequence ID" value="NZ_HG938355.1"/>
</dbReference>
<dbReference type="Gene3D" id="3.40.50.720">
    <property type="entry name" value="NAD(P)-binding Rossmann-like Domain"/>
    <property type="match status" value="1"/>
</dbReference>
<dbReference type="PANTHER" id="PTHR21089">
    <property type="entry name" value="SHIKIMATE DEHYDROGENASE"/>
    <property type="match status" value="1"/>
</dbReference>
<feature type="binding site" evidence="8">
    <location>
        <begin position="160"/>
        <end position="165"/>
    </location>
    <ligand>
        <name>NADP(+)</name>
        <dbReference type="ChEBI" id="CHEBI:58349"/>
    </ligand>
</feature>
<dbReference type="eggNOG" id="COG0169">
    <property type="taxonomic scope" value="Bacteria"/>
</dbReference>
<dbReference type="InterPro" id="IPR022893">
    <property type="entry name" value="Shikimate_DH_fam"/>
</dbReference>
<feature type="binding site" evidence="8">
    <location>
        <position position="71"/>
    </location>
    <ligand>
        <name>shikimate</name>
        <dbReference type="ChEBI" id="CHEBI:36208"/>
    </ligand>
</feature>
<dbReference type="InterPro" id="IPR036291">
    <property type="entry name" value="NAD(P)-bd_dom_sf"/>
</dbReference>
<dbReference type="PANTHER" id="PTHR21089:SF1">
    <property type="entry name" value="BIFUNCTIONAL 3-DEHYDROQUINATE DEHYDRATASE_SHIKIMATE DEHYDROGENASE, CHLOROPLASTIC"/>
    <property type="match status" value="1"/>
</dbReference>
<dbReference type="EMBL" id="HG938355">
    <property type="protein sequence ID" value="CDN56308.1"/>
    <property type="molecule type" value="Genomic_DNA"/>
</dbReference>
<gene>
    <name evidence="8" type="primary">aroE</name>
    <name evidence="12" type="ORF">RG1141_CH39880</name>
</gene>
<comment type="subunit">
    <text evidence="8">Homodimer.</text>
</comment>
<dbReference type="GO" id="GO:0009423">
    <property type="term" value="P:chorismate biosynthetic process"/>
    <property type="evidence" value="ECO:0007669"/>
    <property type="project" value="UniProtKB-UniRule"/>
</dbReference>
<evidence type="ECO:0000259" key="11">
    <source>
        <dbReference type="Pfam" id="PF18317"/>
    </source>
</evidence>
<protein>
    <recommendedName>
        <fullName evidence="2 8">Shikimate dehydrogenase (NADP(+))</fullName>
        <shortName evidence="8">SDH</shortName>
        <ecNumber evidence="2 8">1.1.1.25</ecNumber>
    </recommendedName>
</protein>
<evidence type="ECO:0000256" key="1">
    <source>
        <dbReference type="ARBA" id="ARBA00004871"/>
    </source>
</evidence>
<dbReference type="UniPathway" id="UPA00053">
    <property type="reaction ID" value="UER00087"/>
</dbReference>
<reference evidence="13" key="1">
    <citation type="journal article" date="2014" name="BMC Genomics">
        <title>Genome sequencing of two Neorhizobium galegae strains reveals a noeT gene responsible for the unusual acetylation of the nodulation factors.</title>
        <authorList>
            <person name="Osterman J."/>
            <person name="Marsh J."/>
            <person name="Laine P.K."/>
            <person name="Zeng Z."/>
            <person name="Alatalo E."/>
            <person name="Sullivan J.T."/>
            <person name="Young J.P."/>
            <person name="Thomas-Oates J."/>
            <person name="Paulin L."/>
            <person name="Lindstrom K."/>
        </authorList>
    </citation>
    <scope>NUCLEOTIDE SEQUENCE [LARGE SCALE GENOMIC DNA]</scope>
    <source>
        <strain evidence="13">HAMBI 1141</strain>
    </source>
</reference>
<feature type="binding site" evidence="8">
    <location>
        <position position="96"/>
    </location>
    <ligand>
        <name>shikimate</name>
        <dbReference type="ChEBI" id="CHEBI:36208"/>
    </ligand>
</feature>
<accession>A0A068TCZ3</accession>
<evidence type="ECO:0000259" key="10">
    <source>
        <dbReference type="Pfam" id="PF08501"/>
    </source>
</evidence>
<dbReference type="Proteomes" id="UP000028186">
    <property type="component" value="Chromosome I"/>
</dbReference>
<dbReference type="Gene3D" id="3.40.50.10860">
    <property type="entry name" value="Leucine Dehydrogenase, chain A, domain 1"/>
    <property type="match status" value="1"/>
</dbReference>
<dbReference type="GO" id="GO:0005829">
    <property type="term" value="C:cytosol"/>
    <property type="evidence" value="ECO:0007669"/>
    <property type="project" value="TreeGrafter"/>
</dbReference>
<dbReference type="HAMAP" id="MF_00222">
    <property type="entry name" value="Shikimate_DH_AroE"/>
    <property type="match status" value="1"/>
</dbReference>
<dbReference type="Pfam" id="PF08501">
    <property type="entry name" value="Shikimate_dh_N"/>
    <property type="match status" value="1"/>
</dbReference>
<comment type="function">
    <text evidence="8">Involved in the biosynthesis of the chorismate, which leads to the biosynthesis of aromatic amino acids. Catalyzes the reversible NADPH linked reduction of 3-dehydroshikimate (DHSA) to yield shikimate (SA).</text>
</comment>
<dbReference type="SUPFAM" id="SSF53223">
    <property type="entry name" value="Aminoacid dehydrogenase-like, N-terminal domain"/>
    <property type="match status" value="1"/>
</dbReference>
<dbReference type="EC" id="1.1.1.25" evidence="2 8"/>
<feature type="binding site" evidence="8">
    <location>
        <position position="87"/>
    </location>
    <ligand>
        <name>NADP(+)</name>
        <dbReference type="ChEBI" id="CHEBI:58349"/>
    </ligand>
</feature>
<feature type="binding site" evidence="8">
    <location>
        <position position="248"/>
    </location>
    <ligand>
        <name>NADP(+)</name>
        <dbReference type="ChEBI" id="CHEBI:58349"/>
    </ligand>
</feature>
<feature type="binding site" evidence="8">
    <location>
        <begin position="136"/>
        <end position="140"/>
    </location>
    <ligand>
        <name>NADP(+)</name>
        <dbReference type="ChEBI" id="CHEBI:58349"/>
    </ligand>
</feature>
<dbReference type="KEGG" id="ngl:RG1141_CH39880"/>
<evidence type="ECO:0000259" key="9">
    <source>
        <dbReference type="Pfam" id="PF01488"/>
    </source>
</evidence>
<evidence type="ECO:0000256" key="2">
    <source>
        <dbReference type="ARBA" id="ARBA00012962"/>
    </source>
</evidence>
<evidence type="ECO:0000256" key="5">
    <source>
        <dbReference type="ARBA" id="ARBA00023002"/>
    </source>
</evidence>
<feature type="binding site" evidence="8">
    <location>
        <position position="111"/>
    </location>
    <ligand>
        <name>shikimate</name>
        <dbReference type="ChEBI" id="CHEBI:36208"/>
    </ligand>
</feature>
<dbReference type="NCBIfam" id="TIGR00507">
    <property type="entry name" value="aroE"/>
    <property type="match status" value="1"/>
</dbReference>
<dbReference type="CDD" id="cd01065">
    <property type="entry name" value="NAD_bind_Shikimate_DH"/>
    <property type="match status" value="1"/>
</dbReference>
<proteinExistence type="inferred from homology"/>
<evidence type="ECO:0000313" key="13">
    <source>
        <dbReference type="Proteomes" id="UP000028186"/>
    </source>
</evidence>
<feature type="domain" description="Quinate/shikimate 5-dehydrogenase/glutamyl-tRNA reductase" evidence="9">
    <location>
        <begin position="131"/>
        <end position="199"/>
    </location>
</feature>
<feature type="binding site" evidence="8">
    <location>
        <position position="227"/>
    </location>
    <ligand>
        <name>shikimate</name>
        <dbReference type="ChEBI" id="CHEBI:36208"/>
    </ligand>
</feature>
<evidence type="ECO:0000256" key="6">
    <source>
        <dbReference type="ARBA" id="ARBA00023141"/>
    </source>
</evidence>
<dbReference type="GO" id="GO:0004764">
    <property type="term" value="F:shikimate 3-dehydrogenase (NADP+) activity"/>
    <property type="evidence" value="ECO:0007669"/>
    <property type="project" value="UniProtKB-UniRule"/>
</dbReference>
<keyword evidence="6 8" id="KW-0057">Aromatic amino acid biosynthesis</keyword>
<evidence type="ECO:0000256" key="3">
    <source>
        <dbReference type="ARBA" id="ARBA00022605"/>
    </source>
</evidence>
<keyword evidence="4 8" id="KW-0521">NADP</keyword>
<evidence type="ECO:0000256" key="8">
    <source>
        <dbReference type="HAMAP-Rule" id="MF_00222"/>
    </source>
</evidence>
<dbReference type="InterPro" id="IPR006151">
    <property type="entry name" value="Shikm_DH/Glu-tRNA_Rdtase"/>
</dbReference>
<comment type="catalytic activity">
    <reaction evidence="7 8">
        <text>shikimate + NADP(+) = 3-dehydroshikimate + NADPH + H(+)</text>
        <dbReference type="Rhea" id="RHEA:17737"/>
        <dbReference type="ChEBI" id="CHEBI:15378"/>
        <dbReference type="ChEBI" id="CHEBI:16630"/>
        <dbReference type="ChEBI" id="CHEBI:36208"/>
        <dbReference type="ChEBI" id="CHEBI:57783"/>
        <dbReference type="ChEBI" id="CHEBI:58349"/>
        <dbReference type="EC" id="1.1.1.25"/>
    </reaction>
</comment>
<dbReference type="InterPro" id="IPR041121">
    <property type="entry name" value="SDH_C"/>
</dbReference>
<evidence type="ECO:0000256" key="4">
    <source>
        <dbReference type="ARBA" id="ARBA00022857"/>
    </source>
</evidence>
<evidence type="ECO:0000313" key="12">
    <source>
        <dbReference type="EMBL" id="CDN56308.1"/>
    </source>
</evidence>
<dbReference type="GO" id="GO:0008652">
    <property type="term" value="P:amino acid biosynthetic process"/>
    <property type="evidence" value="ECO:0007669"/>
    <property type="project" value="UniProtKB-KW"/>
</dbReference>
<dbReference type="InterPro" id="IPR011342">
    <property type="entry name" value="Shikimate_DH"/>
</dbReference>
<keyword evidence="3 8" id="KW-0028">Amino-acid biosynthesis</keyword>
<dbReference type="PATRIC" id="fig|1028801.3.peg.4064"/>